<evidence type="ECO:0000313" key="2">
    <source>
        <dbReference type="EMBL" id="MDI3319257.1"/>
    </source>
</evidence>
<evidence type="ECO:0000313" key="3">
    <source>
        <dbReference type="Proteomes" id="UP001226434"/>
    </source>
</evidence>
<keyword evidence="3" id="KW-1185">Reference proteome</keyword>
<dbReference type="EMBL" id="JASBRG010000003">
    <property type="protein sequence ID" value="MDI3319257.1"/>
    <property type="molecule type" value="Genomic_DNA"/>
</dbReference>
<accession>A0ABT6R9L6</accession>
<comment type="caution">
    <text evidence="2">The sequence shown here is derived from an EMBL/GenBank/DDBJ whole genome shotgun (WGS) entry which is preliminary data.</text>
</comment>
<reference evidence="2 3" key="1">
    <citation type="submission" date="2023-05" db="EMBL/GenBank/DDBJ databases">
        <title>Genome sequence of Pinibacter sp. MAH-24.</title>
        <authorList>
            <person name="Huq M.A."/>
        </authorList>
    </citation>
    <scope>NUCLEOTIDE SEQUENCE [LARGE SCALE GENOMIC DNA]</scope>
    <source>
        <strain evidence="2 3">MAH-24</strain>
    </source>
</reference>
<evidence type="ECO:0008006" key="4">
    <source>
        <dbReference type="Google" id="ProtNLM"/>
    </source>
</evidence>
<keyword evidence="1" id="KW-0732">Signal</keyword>
<organism evidence="2 3">
    <name type="scientific">Pinibacter soli</name>
    <dbReference type="NCBI Taxonomy" id="3044211"/>
    <lineage>
        <taxon>Bacteria</taxon>
        <taxon>Pseudomonadati</taxon>
        <taxon>Bacteroidota</taxon>
        <taxon>Chitinophagia</taxon>
        <taxon>Chitinophagales</taxon>
        <taxon>Chitinophagaceae</taxon>
        <taxon>Pinibacter</taxon>
    </lineage>
</organism>
<feature type="chain" id="PRO_5047138030" description="DUF4136 domain-containing protein" evidence="1">
    <location>
        <begin position="21"/>
        <end position="184"/>
    </location>
</feature>
<proteinExistence type="predicted"/>
<dbReference type="RefSeq" id="WP_282333371.1">
    <property type="nucleotide sequence ID" value="NZ_JASBRG010000003.1"/>
</dbReference>
<name>A0ABT6R9L6_9BACT</name>
<feature type="signal peptide" evidence="1">
    <location>
        <begin position="1"/>
        <end position="20"/>
    </location>
</feature>
<evidence type="ECO:0000256" key="1">
    <source>
        <dbReference type="SAM" id="SignalP"/>
    </source>
</evidence>
<dbReference type="Proteomes" id="UP001226434">
    <property type="component" value="Unassembled WGS sequence"/>
</dbReference>
<protein>
    <recommendedName>
        <fullName evidence="4">DUF4136 domain-containing protein</fullName>
    </recommendedName>
</protein>
<gene>
    <name evidence="2" type="ORF">QJ048_05705</name>
</gene>
<sequence length="184" mass="21302">MKKIAFAFALIIVHSLYGKAQTVDNKNYYSFQQKVGSTNWLRICDAVPTIIDELLKNNIAYHTISVGELMKINDSTRLVMTVSFEKGDKRFGFLYEPSHGIPLNVKDRDFLTDSKKASYSQVERDTKGRVHYMRIDPLPQNVLLLKETCYWFQFGSSETNYAVSKETAQNILRQDIRDYLTKIK</sequence>